<reference evidence="1" key="1">
    <citation type="submission" date="2021-03" db="EMBL/GenBank/DDBJ databases">
        <authorList>
            <person name="Tagirdzhanova G."/>
        </authorList>
    </citation>
    <scope>NUCLEOTIDE SEQUENCE</scope>
</reference>
<protein>
    <submittedName>
        <fullName evidence="1">Uncharacterized protein</fullName>
    </submittedName>
</protein>
<dbReference type="Proteomes" id="UP000664203">
    <property type="component" value="Unassembled WGS sequence"/>
</dbReference>
<name>A0A8H3FZJ3_9LECA</name>
<dbReference type="OrthoDB" id="2992173at2759"/>
<evidence type="ECO:0000313" key="2">
    <source>
        <dbReference type="Proteomes" id="UP000664203"/>
    </source>
</evidence>
<comment type="caution">
    <text evidence="1">The sequence shown here is derived from an EMBL/GenBank/DDBJ whole genome shotgun (WGS) entry which is preliminary data.</text>
</comment>
<evidence type="ECO:0000313" key="1">
    <source>
        <dbReference type="EMBL" id="CAF9930478.1"/>
    </source>
</evidence>
<dbReference type="EMBL" id="CAJPDR010000287">
    <property type="protein sequence ID" value="CAF9930478.1"/>
    <property type="molecule type" value="Genomic_DNA"/>
</dbReference>
<gene>
    <name evidence="1" type="ORF">ALECFALPRED_004609</name>
</gene>
<keyword evidence="2" id="KW-1185">Reference proteome</keyword>
<accession>A0A8H3FZJ3</accession>
<sequence>MASKIEQNFLLPIKVDPFIFNKPVCDAIDHSSKIDPEPGDDSRLKAKIAPITQPNYSFLRLSTDHIPSDILDQVDLHNVGSGDARRAREGVYIHWTLPKLYRSGVTATRSDETLQEAKLAKTIQTADSGLGVGGPAPEFPCVPTRWLVVRTIKDKASVEPQSAWNDGLAEVTGWVVESDRRWELEELQEDIDLQIDVSPFISAETADVSLQDQAKVFIGRKKEGLDWYEDNKAKRIPKFKLMLSSNQLFADYQPHCSNVFSIVDNFTYAREKQLSKAKANYSVIGWHSEKSGDIFSPAIKRTERLDALQAQIKGNYSVPGLSEAYKEWLDANAPTRTVCHGAMYDVERESFSKPVKVPADDFCDHINSTLPIAVGTSPMDALIAYARSHADLDHGVPGDLEKQLVKLEKFLLARDDGVEAPQWAADMLYDWNF</sequence>
<organism evidence="1 2">
    <name type="scientific">Alectoria fallacina</name>
    <dbReference type="NCBI Taxonomy" id="1903189"/>
    <lineage>
        <taxon>Eukaryota</taxon>
        <taxon>Fungi</taxon>
        <taxon>Dikarya</taxon>
        <taxon>Ascomycota</taxon>
        <taxon>Pezizomycotina</taxon>
        <taxon>Lecanoromycetes</taxon>
        <taxon>OSLEUM clade</taxon>
        <taxon>Lecanoromycetidae</taxon>
        <taxon>Lecanorales</taxon>
        <taxon>Lecanorineae</taxon>
        <taxon>Parmeliaceae</taxon>
        <taxon>Alectoria</taxon>
    </lineage>
</organism>
<dbReference type="AlphaFoldDB" id="A0A8H3FZJ3"/>
<proteinExistence type="predicted"/>